<dbReference type="RefSeq" id="WP_113062516.1">
    <property type="nucleotide sequence ID" value="NZ_UATH01000001.1"/>
</dbReference>
<dbReference type="InterPro" id="IPR004635">
    <property type="entry name" value="Pept_S49_SppA"/>
</dbReference>
<organism evidence="8 9">
    <name type="scientific">Oligella urethralis</name>
    <dbReference type="NCBI Taxonomy" id="90245"/>
    <lineage>
        <taxon>Bacteria</taxon>
        <taxon>Pseudomonadati</taxon>
        <taxon>Pseudomonadota</taxon>
        <taxon>Betaproteobacteria</taxon>
        <taxon>Burkholderiales</taxon>
        <taxon>Alcaligenaceae</taxon>
        <taxon>Oligella</taxon>
    </lineage>
</organism>
<dbReference type="Pfam" id="PF01343">
    <property type="entry name" value="Peptidase_S49"/>
    <property type="match status" value="1"/>
</dbReference>
<feature type="compositionally biased region" description="Polar residues" evidence="6">
    <location>
        <begin position="488"/>
        <end position="497"/>
    </location>
</feature>
<feature type="domain" description="Peptidase S49" evidence="7">
    <location>
        <begin position="119"/>
        <end position="262"/>
    </location>
</feature>
<dbReference type="Gene3D" id="3.90.226.10">
    <property type="entry name" value="2-enoyl-CoA Hydratase, Chain A, domain 1"/>
    <property type="match status" value="1"/>
</dbReference>
<evidence type="ECO:0000256" key="6">
    <source>
        <dbReference type="SAM" id="MobiDB-lite"/>
    </source>
</evidence>
<evidence type="ECO:0000256" key="1">
    <source>
        <dbReference type="ARBA" id="ARBA00008683"/>
    </source>
</evidence>
<keyword evidence="2 8" id="KW-0645">Protease</keyword>
<dbReference type="Proteomes" id="UP000250242">
    <property type="component" value="Unassembled WGS sequence"/>
</dbReference>
<keyword evidence="3 8" id="KW-0378">Hydrolase</keyword>
<feature type="coiled-coil region" evidence="5">
    <location>
        <begin position="414"/>
        <end position="441"/>
    </location>
</feature>
<evidence type="ECO:0000313" key="9">
    <source>
        <dbReference type="Proteomes" id="UP000250242"/>
    </source>
</evidence>
<dbReference type="PANTHER" id="PTHR42987">
    <property type="entry name" value="PEPTIDASE S49"/>
    <property type="match status" value="1"/>
</dbReference>
<evidence type="ECO:0000313" key="8">
    <source>
        <dbReference type="EMBL" id="SPY08034.1"/>
    </source>
</evidence>
<dbReference type="CDD" id="cd07022">
    <property type="entry name" value="S49_Sppa_36K_type"/>
    <property type="match status" value="1"/>
</dbReference>
<dbReference type="Gene3D" id="6.20.330.10">
    <property type="match status" value="1"/>
</dbReference>
<protein>
    <submittedName>
        <fullName evidence="8">Protease 4</fullName>
        <ecNumber evidence="8">3.4.21.-</ecNumber>
    </submittedName>
</protein>
<name>A0A2X1WHE8_9BURK</name>
<reference evidence="8 9" key="1">
    <citation type="submission" date="2018-06" db="EMBL/GenBank/DDBJ databases">
        <authorList>
            <consortium name="Pathogen Informatics"/>
            <person name="Doyle S."/>
        </authorList>
    </citation>
    <scope>NUCLEOTIDE SEQUENCE [LARGE SCALE GENOMIC DNA]</scope>
    <source>
        <strain evidence="8 9">NCTC11009</strain>
    </source>
</reference>
<dbReference type="SUPFAM" id="SSF52096">
    <property type="entry name" value="ClpP/crotonase"/>
    <property type="match status" value="1"/>
</dbReference>
<evidence type="ECO:0000256" key="3">
    <source>
        <dbReference type="ARBA" id="ARBA00022801"/>
    </source>
</evidence>
<dbReference type="InterPro" id="IPR002142">
    <property type="entry name" value="Peptidase_S49"/>
</dbReference>
<sequence>MQKNLLWAGTEDSLVSMIERVKGVADLKAYAEGAVDVGGSSILSVHGNVGVINIRGSLVNSDHWYNELIGAVSYNQISNALVEAAELPEVHSIVLDIDSPGGYVSGVSDTADLIKYIDSSIKPVYAYTSGTMCSGAYWLGSSAREIYAARIANIGSIGVITTSIDISKQLDEAGIKATVIRAGKYKQMGNMYEELTEEGKRQIQSMVDDVYKIFVGDVASNRNKSYAYTDEYMAQGRVMLSESAKTVGLIDGIMSFDQALINISKRTLDKRNLSFEHTNNNLGATMKQKKSLVGAVYQDLFQVSAGEIEKPIDAASLISKEPKEENIEAQETVTEETVTQVSEDLEQPSVDETQNNNLVILDDGTVVDVEAQEAVSLEAKTQEEVEVKVSEDKAQVNEGVSEVFKLLSAKDDQIVDLRISLEKVKAELEEFKAMEVALKEIIAKSAQGMQVALGQPRSDYSQSSLKSVLEAHASVSATFNKSFKAGQRSVTNVNTDESPNKDQDKPKSFKDLTALQRASATVL</sequence>
<dbReference type="InterPro" id="IPR029045">
    <property type="entry name" value="ClpP/crotonase-like_dom_sf"/>
</dbReference>
<dbReference type="EMBL" id="UATH01000001">
    <property type="protein sequence ID" value="SPY08034.1"/>
    <property type="molecule type" value="Genomic_DNA"/>
</dbReference>
<dbReference type="EC" id="3.4.21.-" evidence="8"/>
<evidence type="ECO:0000256" key="4">
    <source>
        <dbReference type="ARBA" id="ARBA00022825"/>
    </source>
</evidence>
<keyword evidence="4" id="KW-0720">Serine protease</keyword>
<dbReference type="GO" id="GO:0006508">
    <property type="term" value="P:proteolysis"/>
    <property type="evidence" value="ECO:0007669"/>
    <property type="project" value="UniProtKB-KW"/>
</dbReference>
<accession>A0A2X1WHE8</accession>
<dbReference type="AlphaFoldDB" id="A0A2X1WHE8"/>
<evidence type="ECO:0000256" key="5">
    <source>
        <dbReference type="SAM" id="Coils"/>
    </source>
</evidence>
<dbReference type="PANTHER" id="PTHR42987:SF7">
    <property type="entry name" value="SIGNAL PEPTIDE PEPTIDASE SPPA-RELATED"/>
    <property type="match status" value="1"/>
</dbReference>
<evidence type="ECO:0000256" key="2">
    <source>
        <dbReference type="ARBA" id="ARBA00022670"/>
    </source>
</evidence>
<dbReference type="InterPro" id="IPR033855">
    <property type="entry name" value="Protein_C"/>
</dbReference>
<dbReference type="NCBIfam" id="TIGR00706">
    <property type="entry name" value="SppA_dom"/>
    <property type="match status" value="1"/>
</dbReference>
<comment type="similarity">
    <text evidence="1">Belongs to the peptidase S49 family.</text>
</comment>
<dbReference type="GO" id="GO:0008236">
    <property type="term" value="F:serine-type peptidase activity"/>
    <property type="evidence" value="ECO:0007669"/>
    <property type="project" value="UniProtKB-KW"/>
</dbReference>
<proteinExistence type="inferred from homology"/>
<feature type="compositionally biased region" description="Basic and acidic residues" evidence="6">
    <location>
        <begin position="498"/>
        <end position="510"/>
    </location>
</feature>
<keyword evidence="5" id="KW-0175">Coiled coil</keyword>
<evidence type="ECO:0000259" key="7">
    <source>
        <dbReference type="Pfam" id="PF01343"/>
    </source>
</evidence>
<feature type="region of interest" description="Disordered" evidence="6">
    <location>
        <begin position="488"/>
        <end position="511"/>
    </location>
</feature>
<gene>
    <name evidence="8" type="primary">sppA</name>
    <name evidence="8" type="ORF">NCTC11009_01251</name>
</gene>